<dbReference type="AlphaFoldDB" id="A0A161UVC7"/>
<dbReference type="EMBL" id="LQNU01000050">
    <property type="protein sequence ID" value="KZE81811.1"/>
    <property type="molecule type" value="Genomic_DNA"/>
</dbReference>
<sequence length="188" mass="21837">MKQRIKRYSIQFVKEIIPVVVGILIALFIDNWNSQRKDRAYIKQVYTTISTELGESKEDIKAMMPKQKALITSLEENAKNNEASIQKIVMDSNGIYIPQVKINGWKAVSSTKIDLMDYNRVNTLSNIAELKEMINNKSEFLMTYLYSNINSTDENTKQTFKMILLDIMQTENTMLQLIEYFEKENKAS</sequence>
<keyword evidence="3" id="KW-1185">Reference proteome</keyword>
<evidence type="ECO:0000313" key="2">
    <source>
        <dbReference type="EMBL" id="KZE81811.1"/>
    </source>
</evidence>
<gene>
    <name evidence="2" type="ORF">AV926_00440</name>
</gene>
<keyword evidence="1" id="KW-0812">Transmembrane</keyword>
<protein>
    <submittedName>
        <fullName evidence="2">Uncharacterized protein</fullName>
    </submittedName>
</protein>
<evidence type="ECO:0000313" key="3">
    <source>
        <dbReference type="Proteomes" id="UP000076630"/>
    </source>
</evidence>
<reference evidence="2 3" key="1">
    <citation type="submission" date="2016-01" db="EMBL/GenBank/DDBJ databases">
        <title>Whole genome sequencing of Myroides marinus L41.</title>
        <authorList>
            <person name="Hong K.W."/>
        </authorList>
    </citation>
    <scope>NUCLEOTIDE SEQUENCE [LARGE SCALE GENOMIC DNA]</scope>
    <source>
        <strain evidence="2 3">L41</strain>
    </source>
</reference>
<dbReference type="OrthoDB" id="713837at2"/>
<proteinExistence type="predicted"/>
<dbReference type="RefSeq" id="WP_038986507.1">
    <property type="nucleotide sequence ID" value="NZ_JWJO01000023.1"/>
</dbReference>
<keyword evidence="1" id="KW-1133">Transmembrane helix</keyword>
<organism evidence="2 3">
    <name type="scientific">Myroides marinus</name>
    <dbReference type="NCBI Taxonomy" id="703342"/>
    <lineage>
        <taxon>Bacteria</taxon>
        <taxon>Pseudomonadati</taxon>
        <taxon>Bacteroidota</taxon>
        <taxon>Flavobacteriia</taxon>
        <taxon>Flavobacteriales</taxon>
        <taxon>Flavobacteriaceae</taxon>
        <taxon>Myroides</taxon>
    </lineage>
</organism>
<keyword evidence="1" id="KW-0472">Membrane</keyword>
<accession>A0A161UVC7</accession>
<evidence type="ECO:0000256" key="1">
    <source>
        <dbReference type="SAM" id="Phobius"/>
    </source>
</evidence>
<comment type="caution">
    <text evidence="2">The sequence shown here is derived from an EMBL/GenBank/DDBJ whole genome shotgun (WGS) entry which is preliminary data.</text>
</comment>
<feature type="transmembrane region" description="Helical" evidence="1">
    <location>
        <begin position="12"/>
        <end position="29"/>
    </location>
</feature>
<name>A0A161UVC7_9FLAO</name>
<dbReference type="Proteomes" id="UP000076630">
    <property type="component" value="Unassembled WGS sequence"/>
</dbReference>